<feature type="transmembrane region" description="Helical" evidence="6">
    <location>
        <begin position="12"/>
        <end position="32"/>
    </location>
</feature>
<feature type="transmembrane region" description="Helical" evidence="6">
    <location>
        <begin position="122"/>
        <end position="144"/>
    </location>
</feature>
<keyword evidence="4 6" id="KW-1133">Transmembrane helix</keyword>
<evidence type="ECO:0000256" key="1">
    <source>
        <dbReference type="ARBA" id="ARBA00004141"/>
    </source>
</evidence>
<evidence type="ECO:0000256" key="4">
    <source>
        <dbReference type="ARBA" id="ARBA00022989"/>
    </source>
</evidence>
<feature type="domain" description="ResB-like" evidence="7">
    <location>
        <begin position="337"/>
        <end position="379"/>
    </location>
</feature>
<keyword evidence="2 6" id="KW-0812">Transmembrane</keyword>
<gene>
    <name evidence="8" type="ORF">HQ43_00095</name>
</gene>
<feature type="transmembrane region" description="Helical" evidence="6">
    <location>
        <begin position="397"/>
        <end position="418"/>
    </location>
</feature>
<dbReference type="InterPro" id="IPR023494">
    <property type="entry name" value="Cyt_c_bgen_Ccs1/CcsB/ResB"/>
</dbReference>
<dbReference type="Proteomes" id="UP000030101">
    <property type="component" value="Unassembled WGS sequence"/>
</dbReference>
<evidence type="ECO:0000313" key="8">
    <source>
        <dbReference type="EMBL" id="KGN93581.1"/>
    </source>
</evidence>
<evidence type="ECO:0000259" key="7">
    <source>
        <dbReference type="Pfam" id="PF05140"/>
    </source>
</evidence>
<reference evidence="8 9" key="1">
    <citation type="submission" date="2014-08" db="EMBL/GenBank/DDBJ databases">
        <title>Porphyromonas canoris strain:OH2762 Genome sequencing.</title>
        <authorList>
            <person name="Wallis C."/>
            <person name="Deusch O."/>
            <person name="O'Flynn C."/>
            <person name="Davis I."/>
            <person name="Jospin G."/>
            <person name="Darling A.E."/>
            <person name="Coil D.A."/>
            <person name="Alexiev A."/>
            <person name="Horsfall A."/>
            <person name="Kirkwood N."/>
            <person name="Harris S."/>
            <person name="Eisen J.A."/>
        </authorList>
    </citation>
    <scope>NUCLEOTIDE SEQUENCE [LARGE SCALE GENOMIC DNA]</scope>
    <source>
        <strain evidence="9">COT-108 OH2762</strain>
    </source>
</reference>
<dbReference type="PANTHER" id="PTHR31566">
    <property type="entry name" value="CYTOCHROME C BIOGENESIS PROTEIN CCS1, CHLOROPLASTIC"/>
    <property type="match status" value="1"/>
</dbReference>
<feature type="transmembrane region" description="Helical" evidence="6">
    <location>
        <begin position="156"/>
        <end position="177"/>
    </location>
</feature>
<protein>
    <recommendedName>
        <fullName evidence="7">ResB-like domain-containing protein</fullName>
    </recommendedName>
</protein>
<keyword evidence="5 6" id="KW-0472">Membrane</keyword>
<dbReference type="EMBL" id="JQZV01000001">
    <property type="protein sequence ID" value="KGN93581.1"/>
    <property type="molecule type" value="Genomic_DNA"/>
</dbReference>
<proteinExistence type="predicted"/>
<keyword evidence="3" id="KW-0201">Cytochrome c-type biogenesis</keyword>
<feature type="transmembrane region" description="Helical" evidence="6">
    <location>
        <begin position="38"/>
        <end position="60"/>
    </location>
</feature>
<dbReference type="InterPro" id="IPR007816">
    <property type="entry name" value="ResB-like_domain"/>
</dbReference>
<evidence type="ECO:0000256" key="6">
    <source>
        <dbReference type="SAM" id="Phobius"/>
    </source>
</evidence>
<sequence>MWKQPWGYREAFAISVALVVIGVLFHFILGPIPAQGFAYPFNLIGGIWVFFLSVLLAVLARKKVRIATFLTGYKMSIAAIATLMAVSIIMGLTKQIELSAASGEDLKMLVHTLGFSHILSTWYFLVSYLLLLILLGGATFAFILRGRKRNMTWRRYVSFLLNHLGLYIALFAGVLGAHDLKRFRMQVDASTNMPEWRGTKDFSSELYELPLAIELEAFELEEYPPKLMIIDSRTGETLPSGHPWHLSVEETPSSGRTGAWKVEALEYLPYSSPVVSKDSIHFVEFGSTGAVHGVKVRATNSSTGEEVNGWVTSGSYLIPFRGLSLPDSLSIVMPDPEPKQFRSKVSIYSPGGGYVKGEISVNHPIKFEGWHIYQLSYDQEMGRWSNVSVFELVKDPWMPFVYVGLLLMLLGAVCLFILPQPTYVPSSKENEL</sequence>
<evidence type="ECO:0000256" key="2">
    <source>
        <dbReference type="ARBA" id="ARBA00022692"/>
    </source>
</evidence>
<dbReference type="RefSeq" id="WP_036788161.1">
    <property type="nucleotide sequence ID" value="NZ_JQZV01000001.1"/>
</dbReference>
<evidence type="ECO:0000313" key="9">
    <source>
        <dbReference type="Proteomes" id="UP000030101"/>
    </source>
</evidence>
<accession>A0ABR4XN35</accession>
<name>A0ABR4XN35_9PORP</name>
<evidence type="ECO:0000256" key="5">
    <source>
        <dbReference type="ARBA" id="ARBA00023136"/>
    </source>
</evidence>
<organism evidence="8 9">
    <name type="scientific">Porphyromonas canoris</name>
    <dbReference type="NCBI Taxonomy" id="36875"/>
    <lineage>
        <taxon>Bacteria</taxon>
        <taxon>Pseudomonadati</taxon>
        <taxon>Bacteroidota</taxon>
        <taxon>Bacteroidia</taxon>
        <taxon>Bacteroidales</taxon>
        <taxon>Porphyromonadaceae</taxon>
        <taxon>Porphyromonas</taxon>
    </lineage>
</organism>
<keyword evidence="9" id="KW-1185">Reference proteome</keyword>
<comment type="subcellular location">
    <subcellularLocation>
        <location evidence="1">Membrane</location>
        <topology evidence="1">Multi-pass membrane protein</topology>
    </subcellularLocation>
</comment>
<dbReference type="PANTHER" id="PTHR31566:SF5">
    <property type="entry name" value="RESB-LIKE DOMAIN-CONTAINING PROTEIN"/>
    <property type="match status" value="1"/>
</dbReference>
<feature type="transmembrane region" description="Helical" evidence="6">
    <location>
        <begin position="72"/>
        <end position="92"/>
    </location>
</feature>
<evidence type="ECO:0000256" key="3">
    <source>
        <dbReference type="ARBA" id="ARBA00022748"/>
    </source>
</evidence>
<comment type="caution">
    <text evidence="8">The sequence shown here is derived from an EMBL/GenBank/DDBJ whole genome shotgun (WGS) entry which is preliminary data.</text>
</comment>
<dbReference type="Pfam" id="PF05140">
    <property type="entry name" value="ResB"/>
    <property type="match status" value="1"/>
</dbReference>